<dbReference type="EMBL" id="KN716324">
    <property type="protein sequence ID" value="KJH47024.1"/>
    <property type="molecule type" value="Genomic_DNA"/>
</dbReference>
<sequence length="672" mass="75126">MNGILNIPISEEDASLLYQHWADQAFSSLMAAIATERLSRISANEQKRHYNCAKKATNLQSHAKCVSDLLTISDEEAKRFRWLKHVNEKRLKNHMLQNESLLNAPKLSVKLKRNSQRKSFWKGGKRKLLWKGGFRVSRHKRDVFSSSNYNITEENDGWQEVISEIKQHAEEQRIRHRAKKLIEERLIHYSKAAVELKKRGRSQDLKLPELYELEKLLKAGNEPEDMKQFIQTNKSMTNTEQAVMKAVEFIRKGVKLAMKISGENATDFDNRSLRMISPRFMSLVPENVNGSSNEVNLLSPSLLSLHNDGKGIEQMTSLPSLLGLSGLQNVRDQQDWMDFIIEASGASDAIEKVKIEKEQKEKANIRHIRGPDGQPIYLNKDNVTKIYGRHEASKIEVFEKLQNSFSQHQLRDMNRTGYTILSPEQIELVYGATSPFNNSETLAIFNNITDDVVHRAIHYAIRDIADGRLQFHVRNGTITLSNRSSTVRQKRQIVLSPIVGTIIANNAKLASQPIILSPILFSAVIGSPAIFGAVVLSPWLFLPVILSPRILSPVVLTPIAFAPIILSPLALTPIILSPGIMNPFVLSPLLLNPFILSPQVMTPLILSPFALSPFIGIPSLLSPIVLSPFVLSPLILSPSYVSALVLSPHALSPAVESTGAIFTAIASPSWLS</sequence>
<evidence type="ECO:0000313" key="3">
    <source>
        <dbReference type="Proteomes" id="UP000053766"/>
    </source>
</evidence>
<dbReference type="STRING" id="29172.A0A0D8XTD2"/>
<evidence type="ECO:0000256" key="1">
    <source>
        <dbReference type="SAM" id="Phobius"/>
    </source>
</evidence>
<dbReference type="OrthoDB" id="5917548at2759"/>
<dbReference type="Pfam" id="PF04870">
    <property type="entry name" value="Moulting_cycle"/>
    <property type="match status" value="1"/>
</dbReference>
<feature type="transmembrane region" description="Helical" evidence="1">
    <location>
        <begin position="596"/>
        <end position="617"/>
    </location>
</feature>
<reference evidence="3" key="2">
    <citation type="journal article" date="2016" name="Sci. Rep.">
        <title>Dictyocaulus viviparus genome, variome and transcriptome elucidate lungworm biology and support future intervention.</title>
        <authorList>
            <person name="McNulty S.N."/>
            <person name="Strube C."/>
            <person name="Rosa B.A."/>
            <person name="Martin J.C."/>
            <person name="Tyagi R."/>
            <person name="Choi Y.J."/>
            <person name="Wang Q."/>
            <person name="Hallsworth Pepin K."/>
            <person name="Zhang X."/>
            <person name="Ozersky P."/>
            <person name="Wilson R.K."/>
            <person name="Sternberg P.W."/>
            <person name="Gasser R.B."/>
            <person name="Mitreva M."/>
        </authorList>
    </citation>
    <scope>NUCLEOTIDE SEQUENCE [LARGE SCALE GENOMIC DNA]</scope>
    <source>
        <strain evidence="3">HannoverDv2000</strain>
    </source>
</reference>
<organism evidence="2 3">
    <name type="scientific">Dictyocaulus viviparus</name>
    <name type="common">Bovine lungworm</name>
    <dbReference type="NCBI Taxonomy" id="29172"/>
    <lineage>
        <taxon>Eukaryota</taxon>
        <taxon>Metazoa</taxon>
        <taxon>Ecdysozoa</taxon>
        <taxon>Nematoda</taxon>
        <taxon>Chromadorea</taxon>
        <taxon>Rhabditida</taxon>
        <taxon>Rhabditina</taxon>
        <taxon>Rhabditomorpha</taxon>
        <taxon>Strongyloidea</taxon>
        <taxon>Metastrongylidae</taxon>
        <taxon>Dictyocaulus</taxon>
    </lineage>
</organism>
<dbReference type="PANTHER" id="PTHR21523">
    <property type="match status" value="1"/>
</dbReference>
<name>A0A0D8XTD2_DICVI</name>
<feature type="transmembrane region" description="Helical" evidence="1">
    <location>
        <begin position="624"/>
        <end position="646"/>
    </location>
</feature>
<proteinExistence type="predicted"/>
<keyword evidence="1" id="KW-0812">Transmembrane</keyword>
<keyword evidence="1" id="KW-1133">Transmembrane helix</keyword>
<keyword evidence="3" id="KW-1185">Reference proteome</keyword>
<dbReference type="InterPro" id="IPR006954">
    <property type="entry name" value="Mlt-10-like"/>
</dbReference>
<feature type="transmembrane region" description="Helical" evidence="1">
    <location>
        <begin position="519"/>
        <end position="542"/>
    </location>
</feature>
<feature type="transmembrane region" description="Helical" evidence="1">
    <location>
        <begin position="554"/>
        <end position="576"/>
    </location>
</feature>
<dbReference type="AlphaFoldDB" id="A0A0D8XTD2"/>
<dbReference type="Proteomes" id="UP000053766">
    <property type="component" value="Unassembled WGS sequence"/>
</dbReference>
<gene>
    <name evidence="2" type="ORF">DICVIV_06911</name>
</gene>
<dbReference type="PANTHER" id="PTHR21523:SF37">
    <property type="entry name" value="MLT-TEN (MLT-10) RELATED"/>
    <property type="match status" value="1"/>
</dbReference>
<keyword evidence="1" id="KW-0472">Membrane</keyword>
<protein>
    <submittedName>
        <fullName evidence="2">Uncharacterized protein</fullName>
    </submittedName>
</protein>
<reference evidence="2 3" key="1">
    <citation type="submission" date="2013-11" db="EMBL/GenBank/DDBJ databases">
        <title>Draft genome of the bovine lungworm Dictyocaulus viviparus.</title>
        <authorList>
            <person name="Mitreva M."/>
        </authorList>
    </citation>
    <scope>NUCLEOTIDE SEQUENCE [LARGE SCALE GENOMIC DNA]</scope>
    <source>
        <strain evidence="2 3">HannoverDv2000</strain>
    </source>
</reference>
<accession>A0A0D8XTD2</accession>
<evidence type="ECO:0000313" key="2">
    <source>
        <dbReference type="EMBL" id="KJH47024.1"/>
    </source>
</evidence>